<feature type="compositionally biased region" description="Polar residues" evidence="1">
    <location>
        <begin position="713"/>
        <end position="722"/>
    </location>
</feature>
<evidence type="ECO:0008006" key="4">
    <source>
        <dbReference type="Google" id="ProtNLM"/>
    </source>
</evidence>
<feature type="compositionally biased region" description="Basic and acidic residues" evidence="1">
    <location>
        <begin position="694"/>
        <end position="704"/>
    </location>
</feature>
<reference evidence="2 3" key="1">
    <citation type="journal article" date="2018" name="Mol. Biol. Evol.">
        <title>Broad Genomic Sampling Reveals a Smut Pathogenic Ancestry of the Fungal Clade Ustilaginomycotina.</title>
        <authorList>
            <person name="Kijpornyongpan T."/>
            <person name="Mondo S.J."/>
            <person name="Barry K."/>
            <person name="Sandor L."/>
            <person name="Lee J."/>
            <person name="Lipzen A."/>
            <person name="Pangilinan J."/>
            <person name="LaButti K."/>
            <person name="Hainaut M."/>
            <person name="Henrissat B."/>
            <person name="Grigoriev I.V."/>
            <person name="Spatafora J.W."/>
            <person name="Aime M.C."/>
        </authorList>
    </citation>
    <scope>NUCLEOTIDE SEQUENCE [LARGE SCALE GENOMIC DNA]</scope>
    <source>
        <strain evidence="2 3">MCA 3882</strain>
    </source>
</reference>
<feature type="compositionally biased region" description="Basic residues" evidence="1">
    <location>
        <begin position="673"/>
        <end position="688"/>
    </location>
</feature>
<dbReference type="AlphaFoldDB" id="A0A316VII1"/>
<organism evidence="2 3">
    <name type="scientific">Meira miltonrushii</name>
    <dbReference type="NCBI Taxonomy" id="1280837"/>
    <lineage>
        <taxon>Eukaryota</taxon>
        <taxon>Fungi</taxon>
        <taxon>Dikarya</taxon>
        <taxon>Basidiomycota</taxon>
        <taxon>Ustilaginomycotina</taxon>
        <taxon>Exobasidiomycetes</taxon>
        <taxon>Exobasidiales</taxon>
        <taxon>Brachybasidiaceae</taxon>
        <taxon>Meira</taxon>
    </lineage>
</organism>
<dbReference type="RefSeq" id="XP_025357769.1">
    <property type="nucleotide sequence ID" value="XM_025501611.1"/>
</dbReference>
<feature type="compositionally biased region" description="Low complexity" evidence="1">
    <location>
        <begin position="132"/>
        <end position="146"/>
    </location>
</feature>
<feature type="region of interest" description="Disordered" evidence="1">
    <location>
        <begin position="368"/>
        <end position="387"/>
    </location>
</feature>
<name>A0A316VII1_9BASI</name>
<feature type="region of interest" description="Disordered" evidence="1">
    <location>
        <begin position="461"/>
        <end position="501"/>
    </location>
</feature>
<feature type="region of interest" description="Disordered" evidence="1">
    <location>
        <begin position="120"/>
        <end position="152"/>
    </location>
</feature>
<proteinExistence type="predicted"/>
<evidence type="ECO:0000313" key="3">
    <source>
        <dbReference type="Proteomes" id="UP000245771"/>
    </source>
</evidence>
<feature type="compositionally biased region" description="Basic and acidic residues" evidence="1">
    <location>
        <begin position="120"/>
        <end position="131"/>
    </location>
</feature>
<gene>
    <name evidence="2" type="ORF">FA14DRAFT_187571</name>
</gene>
<dbReference type="GeneID" id="37023392"/>
<keyword evidence="3" id="KW-1185">Reference proteome</keyword>
<dbReference type="Proteomes" id="UP000245771">
    <property type="component" value="Unassembled WGS sequence"/>
</dbReference>
<dbReference type="STRING" id="1280837.A0A316VII1"/>
<protein>
    <recommendedName>
        <fullName evidence="4">Ubiquitin-like domain-containing protein</fullName>
    </recommendedName>
</protein>
<feature type="compositionally biased region" description="Basic and acidic residues" evidence="1">
    <location>
        <begin position="474"/>
        <end position="486"/>
    </location>
</feature>
<feature type="compositionally biased region" description="Acidic residues" evidence="1">
    <location>
        <begin position="345"/>
        <end position="354"/>
    </location>
</feature>
<dbReference type="OrthoDB" id="3366752at2759"/>
<feature type="region of interest" description="Disordered" evidence="1">
    <location>
        <begin position="321"/>
        <end position="355"/>
    </location>
</feature>
<evidence type="ECO:0000256" key="1">
    <source>
        <dbReference type="SAM" id="MobiDB-lite"/>
    </source>
</evidence>
<dbReference type="InParanoid" id="A0A316VII1"/>
<feature type="compositionally biased region" description="Low complexity" evidence="1">
    <location>
        <begin position="371"/>
        <end position="384"/>
    </location>
</feature>
<sequence length="783" mass="86329">MNTAAYIPVGTPGPSMMQVPPSPSVGPSIAAEHQNPRLIPIHVRLVPKDMWIRMHVDTRSTIGSVKDALLEKLQIPSYDPSLNHFFYEDARAAMSRQNATQADVKSFPKAFVARMPKRNAKEIRRAEREAEAAASSNPSSIHTPSSKLSKSLNIRKIPTIKQVSTSAQARAILGGDAGVGGRGSMGFIGNNVEAKDGKESKRGTKNKLYHTQRPKVIGPTTRARVISTQTAFSSSSDLAHPLSNSINASSSTPIKTTVRIRTEQQNGADDTAFDLTRAAGLDAYADYYGFGLSGNEEAKRLEEAAMIKLRAMDTTLAEGSLGDSHAFSSSPAKSSPSYADRTRYDDDDDNDEPLDGQQAFDELVQYSGSATHSTSTPITEESTSQLEQNTNSLVRRLAGINTDEISSWKDARHPQAKYYAVHSYSNGYIMEDWRTLAALRIRPFELLEIQYSDPHEKVHLPRLGEANDASSGKLDNRSQAKEREENNTPTQSPMIGEYDRQSNVPYPALDNRYLEPFAEAWCYIFKRGGGTSKAQKAGLGLWKLRWISLRGRNLTVYRTKYLRQGYDEAMNIWNLNSVESVISERADGATRPVLMPINGQCQDILTLTFARATVIPNSIHDESSDFQQATLSMRFITQHQDPFRAAMVFEWRRKAMARSVIAGLGGTVVPGKAGRRGGRNALSRKRLRPSGMSRDFDDADRWSSDSDGEDIPATQTASQQNIVGGVKLDADITSETFGSRGSPASTEHNAQFVPEGEEQSPAAQAIHSFLAQRKSFFRVHMFL</sequence>
<dbReference type="EMBL" id="KZ819602">
    <property type="protein sequence ID" value="PWN37467.1"/>
    <property type="molecule type" value="Genomic_DNA"/>
</dbReference>
<feature type="compositionally biased region" description="Low complexity" evidence="1">
    <location>
        <begin position="324"/>
        <end position="337"/>
    </location>
</feature>
<feature type="compositionally biased region" description="Polar residues" evidence="1">
    <location>
        <begin position="733"/>
        <end position="749"/>
    </location>
</feature>
<accession>A0A316VII1</accession>
<evidence type="ECO:0000313" key="2">
    <source>
        <dbReference type="EMBL" id="PWN37467.1"/>
    </source>
</evidence>
<feature type="region of interest" description="Disordered" evidence="1">
    <location>
        <begin position="667"/>
        <end position="760"/>
    </location>
</feature>